<evidence type="ECO:0000256" key="9">
    <source>
        <dbReference type="ARBA" id="ARBA00022824"/>
    </source>
</evidence>
<keyword evidence="11 14" id="KW-0472">Membrane</keyword>
<dbReference type="AlphaFoldDB" id="A0A3P6U8D6"/>
<evidence type="ECO:0000313" key="15">
    <source>
        <dbReference type="EMBL" id="VDK75038.1"/>
    </source>
</evidence>
<dbReference type="Proteomes" id="UP000277928">
    <property type="component" value="Unassembled WGS sequence"/>
</dbReference>
<comment type="function">
    <text evidence="12">Dol-P-Glc:Glc(2)Man(9)GlcNAc(2)-PP-Dol alpha-1,2-glucosyltransferase that operates in the biosynthetic pathway of dolichol-linked oligosaccharides, the glycan precursors employed in protein asparagine (N)-glycosylation. The assembly of dolichol-linked oligosaccharides begins on the cytosolic side of the endoplasmic reticulum membrane and finishes in its lumen. The sequential addition of sugars to dolichol pyrophosphate produces dolichol-linked oligosaccharides containing fourteen sugars, including two GlcNAcs, nine mannoses and three glucoses. Once assembled, the oligosaccharide is transferred from the lipid to nascent proteins by oligosaccharyltransferases. In the lumen of the endoplasmic reticulum, adds the third and last glucose residue from dolichyl phosphate glucose (Dol-P-Glc) onto the lipid-linked oligosaccharide intermediate Glc(2)Man(9)GlcNAc(2)-PP-Dol to produce Glc(3)Man(9)GlcNAc(2)-PP-Dol.</text>
</comment>
<dbReference type="Pfam" id="PF04922">
    <property type="entry name" value="DIE2_ALG10"/>
    <property type="match status" value="1"/>
</dbReference>
<dbReference type="GO" id="GO:0005789">
    <property type="term" value="C:endoplasmic reticulum membrane"/>
    <property type="evidence" value="ECO:0007669"/>
    <property type="project" value="UniProtKB-SubCell"/>
</dbReference>
<keyword evidence="6" id="KW-0328">Glycosyltransferase</keyword>
<evidence type="ECO:0000256" key="8">
    <source>
        <dbReference type="ARBA" id="ARBA00022692"/>
    </source>
</evidence>
<evidence type="ECO:0000256" key="11">
    <source>
        <dbReference type="ARBA" id="ARBA00023136"/>
    </source>
</evidence>
<dbReference type="GO" id="GO:0006488">
    <property type="term" value="P:dolichol-linked oligosaccharide biosynthetic process"/>
    <property type="evidence" value="ECO:0007669"/>
    <property type="project" value="InterPro"/>
</dbReference>
<evidence type="ECO:0000256" key="14">
    <source>
        <dbReference type="SAM" id="Phobius"/>
    </source>
</evidence>
<keyword evidence="9" id="KW-0256">Endoplasmic reticulum</keyword>
<dbReference type="InterPro" id="IPR016900">
    <property type="entry name" value="Alg10"/>
</dbReference>
<comment type="subcellular location">
    <subcellularLocation>
        <location evidence="1">Endoplasmic reticulum membrane</location>
        <topology evidence="1">Multi-pass membrane protein</topology>
    </subcellularLocation>
</comment>
<accession>A0A3P6U8D6</accession>
<evidence type="ECO:0000256" key="7">
    <source>
        <dbReference type="ARBA" id="ARBA00022679"/>
    </source>
</evidence>
<evidence type="ECO:0000313" key="16">
    <source>
        <dbReference type="Proteomes" id="UP000277928"/>
    </source>
</evidence>
<evidence type="ECO:0000256" key="4">
    <source>
        <dbReference type="ARBA" id="ARBA00011967"/>
    </source>
</evidence>
<keyword evidence="10 14" id="KW-1133">Transmembrane helix</keyword>
<evidence type="ECO:0000256" key="13">
    <source>
        <dbReference type="ARBA" id="ARBA00048064"/>
    </source>
</evidence>
<keyword evidence="7" id="KW-0808">Transferase</keyword>
<gene>
    <name evidence="15" type="ORF">NLS_LOCUS2720</name>
</gene>
<proteinExistence type="inferred from homology"/>
<protein>
    <recommendedName>
        <fullName evidence="5">Dol-P-Glc:Glc(2)Man(9)GlcNAc(2)-PP-Dol alpha-1,2-glucosyltransferase</fullName>
        <ecNumber evidence="4">2.4.1.256</ecNumber>
    </recommendedName>
</protein>
<dbReference type="PANTHER" id="PTHR12989">
    <property type="entry name" value="ALPHA-1,2-GLUCOSYLTRANSFERASE ALG10"/>
    <property type="match status" value="1"/>
</dbReference>
<dbReference type="PANTHER" id="PTHR12989:SF10">
    <property type="entry name" value="DOL-P-GLC:GLC(2)MAN(9)GLCNAC(2)-PP-DOL ALPHA-1,2-GLUCOSYLTRANSFERASE-RELATED"/>
    <property type="match status" value="1"/>
</dbReference>
<keyword evidence="8 14" id="KW-0812">Transmembrane</keyword>
<dbReference type="STRING" id="42156.A0A3P6U8D6"/>
<comment type="catalytic activity">
    <reaction evidence="13">
        <text>an alpha-D-Glc-(1-&gt;3)-alpha-D-Glc-(1-&gt;3)-alpha-D-Man-(1-&gt;2)-alpha-D-Man-(1-&gt;2)-alpha-D-Man-(1-&gt;3)-[alpha-D-Man-(1-&gt;2)-alpha-D-Man-(1-&gt;3)-[alpha-D-Man-(1-&gt;2)-alpha-D-Man-(1-&gt;6)]-alpha-D-Man-(1-&gt;6)]-beta-D-Man-(1-&gt;4)-beta-D-GlcNAc-(1-&gt;4)-alpha-D-GlcNAc-diphospho-di-trans,poly-cis-dolichol + a di-trans,poly-cis-dolichyl beta-D-glucosyl phosphate = a alpha-D-Glc-(1-&gt;2)-alpha-D-Glc-(1-&gt;3)-alpha-D-Glc-(1-&gt;3)-alpha-D-Man-(1-&gt;2)-alpha-D-Man-(1-&gt;2)-alpha-D-Man-(1-&gt;3)-[alpha-D-Man-(1-&gt;2)-alpha-D-Man-(1-&gt;3)-[alpha-D-Man-(1-&gt;2)-alpha-D-Man-(1-&gt;6)]-alpha-D-Man-(1-&gt;6)]-beta-D-Man-(1-&gt;4)-beta-D-GlcNAc-(1-&gt;4)-alpha-D-GlcNAc-diphospho-di-trans,poly-cis-dolichol + a di-trans,poly-cis-dolichyl phosphate + H(+)</text>
        <dbReference type="Rhea" id="RHEA:29543"/>
        <dbReference type="Rhea" id="RHEA-COMP:19498"/>
        <dbReference type="Rhea" id="RHEA-COMP:19502"/>
        <dbReference type="Rhea" id="RHEA-COMP:19512"/>
        <dbReference type="Rhea" id="RHEA-COMP:19522"/>
        <dbReference type="ChEBI" id="CHEBI:15378"/>
        <dbReference type="ChEBI" id="CHEBI:57525"/>
        <dbReference type="ChEBI" id="CHEBI:57683"/>
        <dbReference type="ChEBI" id="CHEBI:132522"/>
        <dbReference type="ChEBI" id="CHEBI:132523"/>
        <dbReference type="EC" id="2.4.1.256"/>
    </reaction>
    <physiologicalReaction direction="left-to-right" evidence="13">
        <dbReference type="Rhea" id="RHEA:29544"/>
    </physiologicalReaction>
</comment>
<feature type="transmembrane region" description="Helical" evidence="14">
    <location>
        <begin position="47"/>
        <end position="70"/>
    </location>
</feature>
<dbReference type="EMBL" id="UYRX01000131">
    <property type="protein sequence ID" value="VDK75038.1"/>
    <property type="molecule type" value="Genomic_DNA"/>
</dbReference>
<evidence type="ECO:0000256" key="3">
    <source>
        <dbReference type="ARBA" id="ARBA00010600"/>
    </source>
</evidence>
<sequence>MIGHIPRPLALLYILGTAAVLVPAYLLEPRYFIVPYIFWRLSYPERRIPVIILELVYEFLINIVVLYMFLYKPFEWSHEPGVKQRFMW</sequence>
<reference evidence="15 16" key="1">
    <citation type="submission" date="2018-08" db="EMBL/GenBank/DDBJ databases">
        <authorList>
            <person name="Laetsch R D."/>
            <person name="Stevens L."/>
            <person name="Kumar S."/>
            <person name="Blaxter L. M."/>
        </authorList>
    </citation>
    <scope>NUCLEOTIDE SEQUENCE [LARGE SCALE GENOMIC DNA]</scope>
</reference>
<dbReference type="EC" id="2.4.1.256" evidence="4"/>
<feature type="transmembrane region" description="Helical" evidence="14">
    <location>
        <begin position="9"/>
        <end position="27"/>
    </location>
</feature>
<comment type="similarity">
    <text evidence="3">Belongs to the ALG10 glucosyltransferase family.</text>
</comment>
<dbReference type="OrthoDB" id="4769at2759"/>
<keyword evidence="16" id="KW-1185">Reference proteome</keyword>
<evidence type="ECO:0000256" key="5">
    <source>
        <dbReference type="ARBA" id="ARBA00018512"/>
    </source>
</evidence>
<evidence type="ECO:0000256" key="10">
    <source>
        <dbReference type="ARBA" id="ARBA00022989"/>
    </source>
</evidence>
<name>A0A3P6U8D6_LITSI</name>
<evidence type="ECO:0000256" key="6">
    <source>
        <dbReference type="ARBA" id="ARBA00022676"/>
    </source>
</evidence>
<evidence type="ECO:0000256" key="12">
    <source>
        <dbReference type="ARBA" id="ARBA00044727"/>
    </source>
</evidence>
<evidence type="ECO:0000256" key="1">
    <source>
        <dbReference type="ARBA" id="ARBA00004477"/>
    </source>
</evidence>
<organism evidence="15 16">
    <name type="scientific">Litomosoides sigmodontis</name>
    <name type="common">Filarial nematode worm</name>
    <dbReference type="NCBI Taxonomy" id="42156"/>
    <lineage>
        <taxon>Eukaryota</taxon>
        <taxon>Metazoa</taxon>
        <taxon>Ecdysozoa</taxon>
        <taxon>Nematoda</taxon>
        <taxon>Chromadorea</taxon>
        <taxon>Rhabditida</taxon>
        <taxon>Spirurina</taxon>
        <taxon>Spiruromorpha</taxon>
        <taxon>Filarioidea</taxon>
        <taxon>Onchocercidae</taxon>
        <taxon>Litomosoides</taxon>
    </lineage>
</organism>
<evidence type="ECO:0000256" key="2">
    <source>
        <dbReference type="ARBA" id="ARBA00004922"/>
    </source>
</evidence>
<dbReference type="GO" id="GO:0106073">
    <property type="term" value="F:dolichyl pyrophosphate Glc2Man9GlcNAc2 alpha-1,2-glucosyltransferase activity"/>
    <property type="evidence" value="ECO:0007669"/>
    <property type="project" value="UniProtKB-EC"/>
</dbReference>
<comment type="pathway">
    <text evidence="2">Protein modification; protein glycosylation.</text>
</comment>